<evidence type="ECO:0000256" key="1">
    <source>
        <dbReference type="SAM" id="MobiDB-lite"/>
    </source>
</evidence>
<feature type="compositionally biased region" description="Basic and acidic residues" evidence="1">
    <location>
        <begin position="1"/>
        <end position="11"/>
    </location>
</feature>
<feature type="region of interest" description="Disordered" evidence="1">
    <location>
        <begin position="1"/>
        <end position="21"/>
    </location>
</feature>
<protein>
    <submittedName>
        <fullName evidence="2">Uncharacterized protein</fullName>
    </submittedName>
</protein>
<dbReference type="AlphaFoldDB" id="A0A1Y0B0D0"/>
<evidence type="ECO:0000313" key="2">
    <source>
        <dbReference type="EMBL" id="ART30838.1"/>
    </source>
</evidence>
<gene>
    <name evidence="2" type="ORF">AEK19_MT0582</name>
</gene>
<keyword evidence="2" id="KW-0496">Mitochondrion</keyword>
<name>A0A1Y0B0D0_9LAMI</name>
<geneLocation type="mitochondrion" evidence="2"/>
<proteinExistence type="predicted"/>
<organism evidence="2">
    <name type="scientific">Utricularia reniformis</name>
    <dbReference type="NCBI Taxonomy" id="192314"/>
    <lineage>
        <taxon>Eukaryota</taxon>
        <taxon>Viridiplantae</taxon>
        <taxon>Streptophyta</taxon>
        <taxon>Embryophyta</taxon>
        <taxon>Tracheophyta</taxon>
        <taxon>Spermatophyta</taxon>
        <taxon>Magnoliopsida</taxon>
        <taxon>eudicotyledons</taxon>
        <taxon>Gunneridae</taxon>
        <taxon>Pentapetalae</taxon>
        <taxon>asterids</taxon>
        <taxon>lamiids</taxon>
        <taxon>Lamiales</taxon>
        <taxon>Lentibulariaceae</taxon>
        <taxon>Utricularia</taxon>
    </lineage>
</organism>
<reference evidence="2" key="1">
    <citation type="submission" date="2017-03" db="EMBL/GenBank/DDBJ databases">
        <title>The mitochondrial genome of the carnivorous plant Utricularia reniformis (Lentibulariaceae): structure, comparative analysis and evolutionary landmarks.</title>
        <authorList>
            <person name="Silva S.R."/>
            <person name="Alvarenga D.O."/>
            <person name="Michael T.P."/>
            <person name="Miranda V.F.O."/>
            <person name="Varani A.M."/>
        </authorList>
    </citation>
    <scope>NUCLEOTIDE SEQUENCE</scope>
</reference>
<dbReference type="EMBL" id="KY774314">
    <property type="protein sequence ID" value="ART30838.1"/>
    <property type="molecule type" value="Genomic_DNA"/>
</dbReference>
<sequence length="93" mass="10920">MFREFTQDHFTQRQKGSQGTHTRGLIVSFSVVASDRPLIKYSTRLLYAFQGSERTPCLHSRSPGLQRNRKGPRFLPPLGPFFYIDYCRFKYLD</sequence>
<accession>A0A1Y0B0D0</accession>